<evidence type="ECO:0008006" key="9">
    <source>
        <dbReference type="Google" id="ProtNLM"/>
    </source>
</evidence>
<feature type="transmembrane region" description="Helical" evidence="6">
    <location>
        <begin position="12"/>
        <end position="32"/>
    </location>
</feature>
<feature type="transmembrane region" description="Helical" evidence="6">
    <location>
        <begin position="151"/>
        <end position="171"/>
    </location>
</feature>
<dbReference type="OMA" id="IISIRIM"/>
<feature type="transmembrane region" description="Helical" evidence="6">
    <location>
        <begin position="39"/>
        <end position="58"/>
    </location>
</feature>
<dbReference type="GO" id="GO:0016020">
    <property type="term" value="C:membrane"/>
    <property type="evidence" value="ECO:0007669"/>
    <property type="project" value="UniProtKB-SubCell"/>
</dbReference>
<evidence type="ECO:0000256" key="2">
    <source>
        <dbReference type="ARBA" id="ARBA00005731"/>
    </source>
</evidence>
<name>A0A0D3KMG8_EMIH1</name>
<dbReference type="eggNOG" id="ENOG502S3ZM">
    <property type="taxonomic scope" value="Eukaryota"/>
</dbReference>
<feature type="transmembrane region" description="Helical" evidence="6">
    <location>
        <begin position="118"/>
        <end position="139"/>
    </location>
</feature>
<dbReference type="KEGG" id="ehx:EMIHUDRAFT_98339"/>
<sequence length="358" mass="36524">MPPTDDSSRIWRASIGVAAINAACLAGTLLCLQSASEATGWVSVAGAVWAFGSYGILIKLPEVSAADPPIFQLYFSAGVALSSILVLALTPFSFSFWGFAGASLWISSMMCGKIGIDGIGYGVAVATWGSTTMIVSFLWGTLVFAERPSSVTGAVAALCTLAAGVAGVATAQSGSLGPPEAEAAAEAFLNPAEGRVGGAAARAGAGWLGALGCGLLNGSLMVPFHYFSEERSGQDGASVGMGYIATFATGVAAVQPIFFLLYARVPFRPQPPLLCSELALPGLITGVFWAIGNFESTFATLHLGQAVGYPLTQTCIVVAGLWGALFFGEIRGAPSLLLFSVSVLVIIGGAVLLGMYGK</sequence>
<evidence type="ECO:0000256" key="6">
    <source>
        <dbReference type="SAM" id="Phobius"/>
    </source>
</evidence>
<dbReference type="EnsemblProtists" id="EOD36953">
    <property type="protein sequence ID" value="EOD36953"/>
    <property type="gene ID" value="EMIHUDRAFT_98339"/>
</dbReference>
<feature type="transmembrane region" description="Helical" evidence="6">
    <location>
        <begin position="273"/>
        <end position="291"/>
    </location>
</feature>
<dbReference type="PANTHER" id="PTHR16119:SF17">
    <property type="entry name" value="TRANSMEMBRANE PROTEIN 144"/>
    <property type="match status" value="1"/>
</dbReference>
<feature type="transmembrane region" description="Helical" evidence="6">
    <location>
        <begin position="205"/>
        <end position="228"/>
    </location>
</feature>
<protein>
    <recommendedName>
        <fullName evidence="9">EamA domain-containing protein</fullName>
    </recommendedName>
</protein>
<feature type="transmembrane region" description="Helical" evidence="6">
    <location>
        <begin position="78"/>
        <end position="106"/>
    </location>
</feature>
<feature type="transmembrane region" description="Helical" evidence="6">
    <location>
        <begin position="311"/>
        <end position="328"/>
    </location>
</feature>
<dbReference type="GO" id="GO:0015144">
    <property type="term" value="F:carbohydrate transmembrane transporter activity"/>
    <property type="evidence" value="ECO:0007669"/>
    <property type="project" value="InterPro"/>
</dbReference>
<dbReference type="GeneID" id="17282223"/>
<accession>A0A0D3KMG8</accession>
<dbReference type="InterPro" id="IPR010651">
    <property type="entry name" value="Sugar_transport"/>
</dbReference>
<comment type="subcellular location">
    <subcellularLocation>
        <location evidence="1">Membrane</location>
        <topology evidence="1">Multi-pass membrane protein</topology>
    </subcellularLocation>
</comment>
<comment type="similarity">
    <text evidence="2">Belongs to the TMEM144 family.</text>
</comment>
<keyword evidence="5 6" id="KW-0472">Membrane</keyword>
<dbReference type="HOGENOM" id="CLU_062943_0_0_1"/>
<evidence type="ECO:0000256" key="4">
    <source>
        <dbReference type="ARBA" id="ARBA00022989"/>
    </source>
</evidence>
<organism evidence="7 8">
    <name type="scientific">Emiliania huxleyi (strain CCMP1516)</name>
    <dbReference type="NCBI Taxonomy" id="280463"/>
    <lineage>
        <taxon>Eukaryota</taxon>
        <taxon>Haptista</taxon>
        <taxon>Haptophyta</taxon>
        <taxon>Prymnesiophyceae</taxon>
        <taxon>Isochrysidales</taxon>
        <taxon>Noelaerhabdaceae</taxon>
        <taxon>Emiliania</taxon>
    </lineage>
</organism>
<dbReference type="PANTHER" id="PTHR16119">
    <property type="entry name" value="TRANSMEMBRANE PROTEIN 144"/>
    <property type="match status" value="1"/>
</dbReference>
<dbReference type="AlphaFoldDB" id="A0A0D3KMG8"/>
<feature type="transmembrane region" description="Helical" evidence="6">
    <location>
        <begin position="240"/>
        <end position="261"/>
    </location>
</feature>
<dbReference type="InterPro" id="IPR012435">
    <property type="entry name" value="TMEM144"/>
</dbReference>
<dbReference type="RefSeq" id="XP_005789382.1">
    <property type="nucleotide sequence ID" value="XM_005789325.1"/>
</dbReference>
<dbReference type="Pfam" id="PF07857">
    <property type="entry name" value="TMEM144"/>
    <property type="match status" value="1"/>
</dbReference>
<keyword evidence="3 6" id="KW-0812">Transmembrane</keyword>
<evidence type="ECO:0000313" key="7">
    <source>
        <dbReference type="EnsemblProtists" id="EOD36953"/>
    </source>
</evidence>
<proteinExistence type="inferred from homology"/>
<feature type="transmembrane region" description="Helical" evidence="6">
    <location>
        <begin position="335"/>
        <end position="356"/>
    </location>
</feature>
<keyword evidence="4 6" id="KW-1133">Transmembrane helix</keyword>
<evidence type="ECO:0000256" key="1">
    <source>
        <dbReference type="ARBA" id="ARBA00004141"/>
    </source>
</evidence>
<reference evidence="8" key="1">
    <citation type="journal article" date="2013" name="Nature">
        <title>Pan genome of the phytoplankton Emiliania underpins its global distribution.</title>
        <authorList>
            <person name="Read B.A."/>
            <person name="Kegel J."/>
            <person name="Klute M.J."/>
            <person name="Kuo A."/>
            <person name="Lefebvre S.C."/>
            <person name="Maumus F."/>
            <person name="Mayer C."/>
            <person name="Miller J."/>
            <person name="Monier A."/>
            <person name="Salamov A."/>
            <person name="Young J."/>
            <person name="Aguilar M."/>
            <person name="Claverie J.M."/>
            <person name="Frickenhaus S."/>
            <person name="Gonzalez K."/>
            <person name="Herman E.K."/>
            <person name="Lin Y.C."/>
            <person name="Napier J."/>
            <person name="Ogata H."/>
            <person name="Sarno A.F."/>
            <person name="Shmutz J."/>
            <person name="Schroeder D."/>
            <person name="de Vargas C."/>
            <person name="Verret F."/>
            <person name="von Dassow P."/>
            <person name="Valentin K."/>
            <person name="Van de Peer Y."/>
            <person name="Wheeler G."/>
            <person name="Dacks J.B."/>
            <person name="Delwiche C.F."/>
            <person name="Dyhrman S.T."/>
            <person name="Glockner G."/>
            <person name="John U."/>
            <person name="Richards T."/>
            <person name="Worden A.Z."/>
            <person name="Zhang X."/>
            <person name="Grigoriev I.V."/>
            <person name="Allen A.E."/>
            <person name="Bidle K."/>
            <person name="Borodovsky M."/>
            <person name="Bowler C."/>
            <person name="Brownlee C."/>
            <person name="Cock J.M."/>
            <person name="Elias M."/>
            <person name="Gladyshev V.N."/>
            <person name="Groth M."/>
            <person name="Guda C."/>
            <person name="Hadaegh A."/>
            <person name="Iglesias-Rodriguez M.D."/>
            <person name="Jenkins J."/>
            <person name="Jones B.M."/>
            <person name="Lawson T."/>
            <person name="Leese F."/>
            <person name="Lindquist E."/>
            <person name="Lobanov A."/>
            <person name="Lomsadze A."/>
            <person name="Malik S.B."/>
            <person name="Marsh M.E."/>
            <person name="Mackinder L."/>
            <person name="Mock T."/>
            <person name="Mueller-Roeber B."/>
            <person name="Pagarete A."/>
            <person name="Parker M."/>
            <person name="Probert I."/>
            <person name="Quesneville H."/>
            <person name="Raines C."/>
            <person name="Rensing S.A."/>
            <person name="Riano-Pachon D.M."/>
            <person name="Richier S."/>
            <person name="Rokitta S."/>
            <person name="Shiraiwa Y."/>
            <person name="Soanes D.M."/>
            <person name="van der Giezen M."/>
            <person name="Wahlund T.M."/>
            <person name="Williams B."/>
            <person name="Wilson W."/>
            <person name="Wolfe G."/>
            <person name="Wurch L.L."/>
        </authorList>
    </citation>
    <scope>NUCLEOTIDE SEQUENCE</scope>
</reference>
<evidence type="ECO:0000256" key="3">
    <source>
        <dbReference type="ARBA" id="ARBA00022692"/>
    </source>
</evidence>
<dbReference type="Proteomes" id="UP000013827">
    <property type="component" value="Unassembled WGS sequence"/>
</dbReference>
<evidence type="ECO:0000256" key="5">
    <source>
        <dbReference type="ARBA" id="ARBA00023136"/>
    </source>
</evidence>
<reference evidence="7" key="2">
    <citation type="submission" date="2024-10" db="UniProtKB">
        <authorList>
            <consortium name="EnsemblProtists"/>
        </authorList>
    </citation>
    <scope>IDENTIFICATION</scope>
</reference>
<dbReference type="PaxDb" id="2903-EOD36953"/>
<evidence type="ECO:0000313" key="8">
    <source>
        <dbReference type="Proteomes" id="UP000013827"/>
    </source>
</evidence>
<keyword evidence="8" id="KW-1185">Reference proteome</keyword>